<dbReference type="SUPFAM" id="SSF50969">
    <property type="entry name" value="YVTN repeat-like/Quinoprotein amine dehydrogenase"/>
    <property type="match status" value="1"/>
</dbReference>
<evidence type="ECO:0000313" key="2">
    <source>
        <dbReference type="EMBL" id="PRY65882.1"/>
    </source>
</evidence>
<name>A0A2T0V6R7_9MICO</name>
<keyword evidence="3" id="KW-1185">Reference proteome</keyword>
<gene>
    <name evidence="2" type="ORF">B0I08_10930</name>
</gene>
<reference evidence="2 3" key="1">
    <citation type="submission" date="2018-03" db="EMBL/GenBank/DDBJ databases">
        <title>Genomic Encyclopedia of Type Strains, Phase III (KMG-III): the genomes of soil and plant-associated and newly described type strains.</title>
        <authorList>
            <person name="Whitman W."/>
        </authorList>
    </citation>
    <scope>NUCLEOTIDE SEQUENCE [LARGE SCALE GENOMIC DNA]</scope>
    <source>
        <strain evidence="2 3">CGMCC 1.12484</strain>
    </source>
</reference>
<accession>A0A2T0V6R7</accession>
<feature type="compositionally biased region" description="Low complexity" evidence="1">
    <location>
        <begin position="8"/>
        <end position="26"/>
    </location>
</feature>
<dbReference type="EMBL" id="PVTL01000009">
    <property type="protein sequence ID" value="PRY65882.1"/>
    <property type="molecule type" value="Genomic_DNA"/>
</dbReference>
<dbReference type="OrthoDB" id="60524at2"/>
<dbReference type="AlphaFoldDB" id="A0A2T0V6R7"/>
<sequence>MLTVAGCASSPTDPATPATPAATESSVPHGYVEGASEETEPQLQIATVDAAGSLSLLDLLSEESAEFATLDGITAVSTDGRYVFASAAESGELSIIDSGTWTVDHEDHSHYYRATPSEVGTIDGEGDATVHTGGAITAVFFADSGEGIILDHEALGDGEITELGTISGAPHEGALVPFGGSVIATEASADGTVTGLRAYSPDGTAAETGDSAGSSASSSAGAADAAVECTGFSGTITTNVGAVFGCDDGAVLATVAADDTVEFERIAYPAGTIDAAPGAAPATATAFASRPGRPTVAALAGTTGAWLLDTRERTWTRLLTEVPLLRVVAADDRNGNVVALASDGRILVLDPATGATVAATEPLLAATIAAAAADPVDPANPVRPGDPATPSILDGVNLTVDDSRAYVNAISEGLVYEIDYADGARVARTFEAPDIPLFLVETGR</sequence>
<evidence type="ECO:0008006" key="4">
    <source>
        <dbReference type="Google" id="ProtNLM"/>
    </source>
</evidence>
<proteinExistence type="predicted"/>
<protein>
    <recommendedName>
        <fullName evidence="4">ABC transporter</fullName>
    </recommendedName>
</protein>
<evidence type="ECO:0000313" key="3">
    <source>
        <dbReference type="Proteomes" id="UP000237983"/>
    </source>
</evidence>
<feature type="region of interest" description="Disordered" evidence="1">
    <location>
        <begin position="1"/>
        <end position="29"/>
    </location>
</feature>
<evidence type="ECO:0000256" key="1">
    <source>
        <dbReference type="SAM" id="MobiDB-lite"/>
    </source>
</evidence>
<dbReference type="Proteomes" id="UP000237983">
    <property type="component" value="Unassembled WGS sequence"/>
</dbReference>
<organism evidence="2 3">
    <name type="scientific">Glaciihabitans tibetensis</name>
    <dbReference type="NCBI Taxonomy" id="1266600"/>
    <lineage>
        <taxon>Bacteria</taxon>
        <taxon>Bacillati</taxon>
        <taxon>Actinomycetota</taxon>
        <taxon>Actinomycetes</taxon>
        <taxon>Micrococcales</taxon>
        <taxon>Microbacteriaceae</taxon>
        <taxon>Glaciihabitans</taxon>
    </lineage>
</organism>
<dbReference type="InterPro" id="IPR011044">
    <property type="entry name" value="Quino_amine_DH_bsu"/>
</dbReference>
<comment type="caution">
    <text evidence="2">The sequence shown here is derived from an EMBL/GenBank/DDBJ whole genome shotgun (WGS) entry which is preliminary data.</text>
</comment>